<dbReference type="InterPro" id="IPR011010">
    <property type="entry name" value="DNA_brk_join_enz"/>
</dbReference>
<dbReference type="InterPro" id="IPR010998">
    <property type="entry name" value="Integrase_recombinase_N"/>
</dbReference>
<dbReference type="PATRIC" id="fig|1423742.4.peg.532"/>
<evidence type="ECO:0000313" key="5">
    <source>
        <dbReference type="Proteomes" id="UP000051084"/>
    </source>
</evidence>
<feature type="domain" description="Tyr recombinase" evidence="3">
    <location>
        <begin position="147"/>
        <end position="367"/>
    </location>
</feature>
<dbReference type="GO" id="GO:0015074">
    <property type="term" value="P:DNA integration"/>
    <property type="evidence" value="ECO:0007669"/>
    <property type="project" value="InterPro"/>
</dbReference>
<keyword evidence="1" id="KW-0238">DNA-binding</keyword>
<name>A0A0R1UZH5_9LACO</name>
<dbReference type="SUPFAM" id="SSF56349">
    <property type="entry name" value="DNA breaking-rejoining enzymes"/>
    <property type="match status" value="1"/>
</dbReference>
<protein>
    <submittedName>
        <fullName evidence="4">Integrase</fullName>
    </submittedName>
</protein>
<dbReference type="GO" id="GO:0006310">
    <property type="term" value="P:DNA recombination"/>
    <property type="evidence" value="ECO:0007669"/>
    <property type="project" value="UniProtKB-KW"/>
</dbReference>
<evidence type="ECO:0000259" key="3">
    <source>
        <dbReference type="PROSITE" id="PS51898"/>
    </source>
</evidence>
<comment type="caution">
    <text evidence="4">The sequence shown here is derived from an EMBL/GenBank/DDBJ whole genome shotgun (WGS) entry which is preliminary data.</text>
</comment>
<gene>
    <name evidence="4" type="ORF">FC21_GL000510</name>
</gene>
<dbReference type="OrthoDB" id="2299463at2"/>
<evidence type="ECO:0000256" key="1">
    <source>
        <dbReference type="ARBA" id="ARBA00023125"/>
    </source>
</evidence>
<dbReference type="Pfam" id="PF00589">
    <property type="entry name" value="Phage_integrase"/>
    <property type="match status" value="1"/>
</dbReference>
<dbReference type="Proteomes" id="UP000051084">
    <property type="component" value="Unassembled WGS sequence"/>
</dbReference>
<keyword evidence="2" id="KW-0233">DNA recombination</keyword>
<dbReference type="RefSeq" id="WP_054652526.1">
    <property type="nucleotide sequence ID" value="NZ_AZGC01000013.1"/>
</dbReference>
<dbReference type="InterPro" id="IPR050090">
    <property type="entry name" value="Tyrosine_recombinase_XerCD"/>
</dbReference>
<proteinExistence type="predicted"/>
<sequence>MPTKYVKSKREATQLERRLFIEFEQGYRLNDGKLDFVTSFEKFVESKRITISPVTFNNWKYSLKVFSKYFQGKKIGELNTNCINQFAHQFITDNPRAGVSSKSSLATRLNHLRCYFDSLVGTVVKTNPVPKNALKQFFRTSDFNIGQSQYVFTDDDLKRIKLQIISDFQSLHISRWGTRLAILIAMETGMRPGEIQALTFKDLIEVDGRKLFRIHDSWSDMTGELNGALKSRPQGESRDCLPLSMELVKILSRYQLKQLEFLNDHEIDNDTGRIFINLGDYRKCAEGRPISQHSFNDMLHKICDNLKIDSECKQLSMYSFRHTVSTKLANKPGMSYPWAASKLGNSVAVFTRTYVKADRDLDNQMMDLWTN</sequence>
<dbReference type="InterPro" id="IPR013762">
    <property type="entry name" value="Integrase-like_cat_sf"/>
</dbReference>
<reference evidence="4 5" key="1">
    <citation type="journal article" date="2015" name="Genome Announc.">
        <title>Expanding the biotechnology potential of lactobacilli through comparative genomics of 213 strains and associated genera.</title>
        <authorList>
            <person name="Sun Z."/>
            <person name="Harris H.M."/>
            <person name="McCann A."/>
            <person name="Guo C."/>
            <person name="Argimon S."/>
            <person name="Zhang W."/>
            <person name="Yang X."/>
            <person name="Jeffery I.B."/>
            <person name="Cooney J.C."/>
            <person name="Kagawa T.F."/>
            <person name="Liu W."/>
            <person name="Song Y."/>
            <person name="Salvetti E."/>
            <person name="Wrobel A."/>
            <person name="Rasinkangas P."/>
            <person name="Parkhill J."/>
            <person name="Rea M.C."/>
            <person name="O'Sullivan O."/>
            <person name="Ritari J."/>
            <person name="Douillard F.P."/>
            <person name="Paul Ross R."/>
            <person name="Yang R."/>
            <person name="Briner A.E."/>
            <person name="Felis G.E."/>
            <person name="de Vos W.M."/>
            <person name="Barrangou R."/>
            <person name="Klaenhammer T.R."/>
            <person name="Caufield P.W."/>
            <person name="Cui Y."/>
            <person name="Zhang H."/>
            <person name="O'Toole P.W."/>
        </authorList>
    </citation>
    <scope>NUCLEOTIDE SEQUENCE [LARGE SCALE GENOMIC DNA]</scope>
    <source>
        <strain evidence="4 5">DSM 18793</strain>
    </source>
</reference>
<dbReference type="InterPro" id="IPR002104">
    <property type="entry name" value="Integrase_catalytic"/>
</dbReference>
<dbReference type="GO" id="GO:0003677">
    <property type="term" value="F:DNA binding"/>
    <property type="evidence" value="ECO:0007669"/>
    <property type="project" value="UniProtKB-KW"/>
</dbReference>
<dbReference type="STRING" id="417373.GCA_001570685_00421"/>
<dbReference type="Gene3D" id="1.10.443.10">
    <property type="entry name" value="Intergrase catalytic core"/>
    <property type="match status" value="1"/>
</dbReference>
<dbReference type="EMBL" id="AZGC01000013">
    <property type="protein sequence ID" value="KRL96069.1"/>
    <property type="molecule type" value="Genomic_DNA"/>
</dbReference>
<dbReference type="PROSITE" id="PS51898">
    <property type="entry name" value="TYR_RECOMBINASE"/>
    <property type="match status" value="1"/>
</dbReference>
<accession>A0A0R1UZH5</accession>
<dbReference type="PANTHER" id="PTHR30349">
    <property type="entry name" value="PHAGE INTEGRASE-RELATED"/>
    <property type="match status" value="1"/>
</dbReference>
<dbReference type="Gene3D" id="1.10.150.130">
    <property type="match status" value="1"/>
</dbReference>
<evidence type="ECO:0000313" key="4">
    <source>
        <dbReference type="EMBL" id="KRL96069.1"/>
    </source>
</evidence>
<keyword evidence="5" id="KW-1185">Reference proteome</keyword>
<dbReference type="AlphaFoldDB" id="A0A0R1UZH5"/>
<organism evidence="4 5">
    <name type="scientific">Limosilactobacillus equigenerosi DSM 18793 = JCM 14505</name>
    <dbReference type="NCBI Taxonomy" id="1423742"/>
    <lineage>
        <taxon>Bacteria</taxon>
        <taxon>Bacillati</taxon>
        <taxon>Bacillota</taxon>
        <taxon>Bacilli</taxon>
        <taxon>Lactobacillales</taxon>
        <taxon>Lactobacillaceae</taxon>
        <taxon>Limosilactobacillus</taxon>
    </lineage>
</organism>
<evidence type="ECO:0000256" key="2">
    <source>
        <dbReference type="ARBA" id="ARBA00023172"/>
    </source>
</evidence>